<dbReference type="Proteomes" id="UP000830729">
    <property type="component" value="Chromosome"/>
</dbReference>
<feature type="transmembrane region" description="Helical" evidence="8">
    <location>
        <begin position="173"/>
        <end position="190"/>
    </location>
</feature>
<keyword evidence="3 8" id="KW-0812">Transmembrane</keyword>
<dbReference type="Gene3D" id="1.20.1560.10">
    <property type="entry name" value="ABC transporter type 1, transmembrane domain"/>
    <property type="match status" value="1"/>
</dbReference>
<evidence type="ECO:0000256" key="6">
    <source>
        <dbReference type="ARBA" id="ARBA00022989"/>
    </source>
</evidence>
<dbReference type="SUPFAM" id="SSF90123">
    <property type="entry name" value="ABC transporter transmembrane region"/>
    <property type="match status" value="1"/>
</dbReference>
<dbReference type="PANTHER" id="PTHR43394:SF1">
    <property type="entry name" value="ATP-BINDING CASSETTE SUB-FAMILY B MEMBER 10, MITOCHONDRIAL"/>
    <property type="match status" value="1"/>
</dbReference>
<evidence type="ECO:0000259" key="10">
    <source>
        <dbReference type="PROSITE" id="PS50929"/>
    </source>
</evidence>
<feature type="transmembrane region" description="Helical" evidence="8">
    <location>
        <begin position="91"/>
        <end position="111"/>
    </location>
</feature>
<dbReference type="FunFam" id="3.40.50.300:FF:000287">
    <property type="entry name" value="Multidrug ABC transporter ATP-binding protein"/>
    <property type="match status" value="1"/>
</dbReference>
<dbReference type="PANTHER" id="PTHR43394">
    <property type="entry name" value="ATP-DEPENDENT PERMEASE MDL1, MITOCHONDRIAL"/>
    <property type="match status" value="1"/>
</dbReference>
<evidence type="ECO:0000256" key="2">
    <source>
        <dbReference type="ARBA" id="ARBA00022448"/>
    </source>
</evidence>
<protein>
    <submittedName>
        <fullName evidence="11">ABC transporter ATP-binding protein/permease</fullName>
    </submittedName>
</protein>
<dbReference type="Pfam" id="PF00005">
    <property type="entry name" value="ABC_tran"/>
    <property type="match status" value="1"/>
</dbReference>
<evidence type="ECO:0000256" key="7">
    <source>
        <dbReference type="ARBA" id="ARBA00023136"/>
    </source>
</evidence>
<dbReference type="CDD" id="cd18565">
    <property type="entry name" value="ABC_6TM_exporter_like"/>
    <property type="match status" value="1"/>
</dbReference>
<evidence type="ECO:0000256" key="4">
    <source>
        <dbReference type="ARBA" id="ARBA00022741"/>
    </source>
</evidence>
<evidence type="ECO:0000259" key="9">
    <source>
        <dbReference type="PROSITE" id="PS50893"/>
    </source>
</evidence>
<gene>
    <name evidence="11" type="ORF">M0R89_16355</name>
</gene>
<keyword evidence="2" id="KW-0813">Transport</keyword>
<evidence type="ECO:0000256" key="5">
    <source>
        <dbReference type="ARBA" id="ARBA00022840"/>
    </source>
</evidence>
<comment type="subcellular location">
    <subcellularLocation>
        <location evidence="1">Membrane</location>
        <topology evidence="1">Multi-pass membrane protein</topology>
    </subcellularLocation>
</comment>
<evidence type="ECO:0000256" key="8">
    <source>
        <dbReference type="SAM" id="Phobius"/>
    </source>
</evidence>
<dbReference type="GO" id="GO:0016020">
    <property type="term" value="C:membrane"/>
    <property type="evidence" value="ECO:0007669"/>
    <property type="project" value="UniProtKB-SubCell"/>
</dbReference>
<sequence length="643" mass="71591">MSTDEAIDAEYVEKHRREVEHPLVQLFLRYGEGSRRWFAVGILSSIGARFLSLVPPVVLGVAIDAIFRDNQAFALPGVPAAWLPDGTEDQFWFAIVLMGVAMVGQAVLNFVRQTSLNLFSHRVKHEVRTATYQEMQRLDMDFFDEMQTGELISILSNDTNRLEQFLDSMMGEAIQLGVLMLGTAVVLLWINSQLAAITLVVIPLSILFTYWYTRLAEERYADVRSSIGDLNSRLENNLNGIQVIKASNTEEYEDDRVEDHSYKYFRLDWLALRLSFVYRPGLQALTSLAFIATFVVGGIWILEGPPGPLSGDLSVGQLVTFLLLTQRMVNPLAQMGTIVERYEDAKASTKRILGLMSLPASVEDAPDATDLENVRGRVRFRDVSFAYEDETVLEGVNFEVEPGETVGVVGPTGAGKTTIVKLLLRLYDVNEGVVEIDGRDVRDVTLAGLRGSMGYVGQDNFLFDGTVAENIEYGHFDATDEEVVEAAKRAEAHEFIQNLPEDYDTDIGERGVKLSGGQRQRVAIARTILRRPEILVFDEATSAVDTETEMLIQQSIDKLAADRTAFVIAHRLSTVRDADTILVVEDGRIVERGTHEDLLDADGLYANLWRVQAGEIERLPDEFVERASARVAREGIGSGESPE</sequence>
<dbReference type="SUPFAM" id="SSF52540">
    <property type="entry name" value="P-loop containing nucleoside triphosphate hydrolases"/>
    <property type="match status" value="1"/>
</dbReference>
<evidence type="ECO:0000256" key="3">
    <source>
        <dbReference type="ARBA" id="ARBA00022692"/>
    </source>
</evidence>
<dbReference type="InterPro" id="IPR003593">
    <property type="entry name" value="AAA+_ATPase"/>
</dbReference>
<dbReference type="PROSITE" id="PS00211">
    <property type="entry name" value="ABC_TRANSPORTER_1"/>
    <property type="match status" value="1"/>
</dbReference>
<dbReference type="InterPro" id="IPR036640">
    <property type="entry name" value="ABC1_TM_sf"/>
</dbReference>
<dbReference type="GO" id="GO:0016887">
    <property type="term" value="F:ATP hydrolysis activity"/>
    <property type="evidence" value="ECO:0007669"/>
    <property type="project" value="InterPro"/>
</dbReference>
<dbReference type="PROSITE" id="PS50929">
    <property type="entry name" value="ABC_TM1F"/>
    <property type="match status" value="1"/>
</dbReference>
<dbReference type="InterPro" id="IPR027417">
    <property type="entry name" value="P-loop_NTPase"/>
</dbReference>
<keyword evidence="4" id="KW-0547">Nucleotide-binding</keyword>
<keyword evidence="6 8" id="KW-1133">Transmembrane helix</keyword>
<feature type="transmembrane region" description="Helical" evidence="8">
    <location>
        <begin position="37"/>
        <end position="63"/>
    </location>
</feature>
<feature type="transmembrane region" description="Helical" evidence="8">
    <location>
        <begin position="282"/>
        <end position="302"/>
    </location>
</feature>
<dbReference type="InterPro" id="IPR011527">
    <property type="entry name" value="ABC1_TM_dom"/>
</dbReference>
<accession>A0A8U0HT88</accession>
<dbReference type="Pfam" id="PF00664">
    <property type="entry name" value="ABC_membrane"/>
    <property type="match status" value="1"/>
</dbReference>
<dbReference type="Gene3D" id="3.40.50.300">
    <property type="entry name" value="P-loop containing nucleotide triphosphate hydrolases"/>
    <property type="match status" value="1"/>
</dbReference>
<keyword evidence="5 11" id="KW-0067">ATP-binding</keyword>
<dbReference type="InterPro" id="IPR003439">
    <property type="entry name" value="ABC_transporter-like_ATP-bd"/>
</dbReference>
<dbReference type="KEGG" id="halx:M0R89_16355"/>
<feature type="domain" description="ABC transporter" evidence="9">
    <location>
        <begin position="378"/>
        <end position="611"/>
    </location>
</feature>
<dbReference type="GO" id="GO:0015421">
    <property type="term" value="F:ABC-type oligopeptide transporter activity"/>
    <property type="evidence" value="ECO:0007669"/>
    <property type="project" value="TreeGrafter"/>
</dbReference>
<dbReference type="EMBL" id="CP096659">
    <property type="protein sequence ID" value="UPV74098.1"/>
    <property type="molecule type" value="Genomic_DNA"/>
</dbReference>
<proteinExistence type="predicted"/>
<name>A0A8U0HT88_9EURY</name>
<dbReference type="InterPro" id="IPR017871">
    <property type="entry name" value="ABC_transporter-like_CS"/>
</dbReference>
<reference evidence="11 12" key="1">
    <citation type="submission" date="2022-04" db="EMBL/GenBank/DDBJ databases">
        <title>Diverse halophilic archaea isolated from saline environments.</title>
        <authorList>
            <person name="Cui H.-L."/>
        </authorList>
    </citation>
    <scope>NUCLEOTIDE SEQUENCE [LARGE SCALE GENOMIC DNA]</scope>
    <source>
        <strain evidence="11 12">XZYJT49</strain>
    </source>
</reference>
<dbReference type="InterPro" id="IPR039421">
    <property type="entry name" value="Type_1_exporter"/>
</dbReference>
<dbReference type="GO" id="GO:0005524">
    <property type="term" value="F:ATP binding"/>
    <property type="evidence" value="ECO:0007669"/>
    <property type="project" value="UniProtKB-KW"/>
</dbReference>
<organism evidence="11 12">
    <name type="scientific">Halorussus limi</name>
    <dbReference type="NCBI Taxonomy" id="2938695"/>
    <lineage>
        <taxon>Archaea</taxon>
        <taxon>Methanobacteriati</taxon>
        <taxon>Methanobacteriota</taxon>
        <taxon>Stenosarchaea group</taxon>
        <taxon>Halobacteria</taxon>
        <taxon>Halobacteriales</taxon>
        <taxon>Haladaptataceae</taxon>
        <taxon>Halorussus</taxon>
    </lineage>
</organism>
<feature type="transmembrane region" description="Helical" evidence="8">
    <location>
        <begin position="196"/>
        <end position="213"/>
    </location>
</feature>
<dbReference type="RefSeq" id="WP_248650146.1">
    <property type="nucleotide sequence ID" value="NZ_CP096659.1"/>
</dbReference>
<evidence type="ECO:0000256" key="1">
    <source>
        <dbReference type="ARBA" id="ARBA00004141"/>
    </source>
</evidence>
<feature type="domain" description="ABC transmembrane type-1" evidence="10">
    <location>
        <begin position="39"/>
        <end position="344"/>
    </location>
</feature>
<dbReference type="PROSITE" id="PS50893">
    <property type="entry name" value="ABC_TRANSPORTER_2"/>
    <property type="match status" value="1"/>
</dbReference>
<keyword evidence="12" id="KW-1185">Reference proteome</keyword>
<keyword evidence="7 8" id="KW-0472">Membrane</keyword>
<evidence type="ECO:0000313" key="11">
    <source>
        <dbReference type="EMBL" id="UPV74098.1"/>
    </source>
</evidence>
<dbReference type="GeneID" id="72186804"/>
<dbReference type="SMART" id="SM00382">
    <property type="entry name" value="AAA"/>
    <property type="match status" value="1"/>
</dbReference>
<evidence type="ECO:0000313" key="12">
    <source>
        <dbReference type="Proteomes" id="UP000830729"/>
    </source>
</evidence>
<dbReference type="AlphaFoldDB" id="A0A8U0HT88"/>